<dbReference type="NCBIfam" id="NF002346">
    <property type="entry name" value="PRK01305.2-3"/>
    <property type="match status" value="1"/>
</dbReference>
<evidence type="ECO:0000313" key="7">
    <source>
        <dbReference type="EMBL" id="MBK7424919.1"/>
    </source>
</evidence>
<dbReference type="HAMAP" id="MF_00689">
    <property type="entry name" value="Bpt"/>
    <property type="match status" value="1"/>
</dbReference>
<dbReference type="GO" id="GO:0008914">
    <property type="term" value="F:leucyl-tRNA--protein transferase activity"/>
    <property type="evidence" value="ECO:0007669"/>
    <property type="project" value="UniProtKB-UniRule"/>
</dbReference>
<comment type="subcellular location">
    <subcellularLocation>
        <location evidence="4">Cytoplasm</location>
    </subcellularLocation>
</comment>
<dbReference type="NCBIfam" id="NF002342">
    <property type="entry name" value="PRK01305.1-3"/>
    <property type="match status" value="1"/>
</dbReference>
<dbReference type="PIRSF" id="PIRSF037208">
    <property type="entry name" value="ATE_pro_prd"/>
    <property type="match status" value="1"/>
</dbReference>
<dbReference type="EMBL" id="JADJNC010000060">
    <property type="protein sequence ID" value="MBK7424919.1"/>
    <property type="molecule type" value="Genomic_DNA"/>
</dbReference>
<organism evidence="7 8">
    <name type="scientific">Candidatus Propionivibrio dominans</name>
    <dbReference type="NCBI Taxonomy" id="2954373"/>
    <lineage>
        <taxon>Bacteria</taxon>
        <taxon>Pseudomonadati</taxon>
        <taxon>Pseudomonadota</taxon>
        <taxon>Betaproteobacteria</taxon>
        <taxon>Rhodocyclales</taxon>
        <taxon>Rhodocyclaceae</taxon>
        <taxon>Propionivibrio</taxon>
    </lineage>
</organism>
<dbReference type="InterPro" id="IPR007471">
    <property type="entry name" value="N-end_Aminoacyl_Trfase_N"/>
</dbReference>
<evidence type="ECO:0000256" key="1">
    <source>
        <dbReference type="ARBA" id="ARBA00022490"/>
    </source>
</evidence>
<evidence type="ECO:0000256" key="3">
    <source>
        <dbReference type="ARBA" id="ARBA00023315"/>
    </source>
</evidence>
<dbReference type="Proteomes" id="UP000886602">
    <property type="component" value="Unassembled WGS sequence"/>
</dbReference>
<evidence type="ECO:0000259" key="6">
    <source>
        <dbReference type="Pfam" id="PF04377"/>
    </source>
</evidence>
<protein>
    <recommendedName>
        <fullName evidence="4">Aspartate/glutamate leucyltransferase</fullName>
        <ecNumber evidence="4">2.3.2.29</ecNumber>
    </recommendedName>
</protein>
<dbReference type="GO" id="GO:0004057">
    <property type="term" value="F:arginyl-tRNA--protein transferase activity"/>
    <property type="evidence" value="ECO:0007669"/>
    <property type="project" value="InterPro"/>
</dbReference>
<feature type="domain" description="N-end aminoacyl transferase N-terminal" evidence="5">
    <location>
        <begin position="22"/>
        <end position="92"/>
    </location>
</feature>
<sequence length="251" mass="29032">MSRLNDSELPFSLLQFYNTAEYPCSYLSGERAISQVATPTHLITTEVYGELVRSGFRRSGVFSYRPDCVECRACVPVRLPIARFAPRRNQRRCLKAHATLHARELPLMFFDEHYRLYLRYQAARHLGGGMDQDNHEQYSRFLLQSRIDSRLIEFTENGELRMVSIIDVLNDGLSSVYTFYEPDIEGASFGTYNILWQIAQCAANALPYLYLGYWIRDSQKMAYKAGFRPIEGLIDGHWREFEPSDPSVGNR</sequence>
<accession>A0A9D7FIK4</accession>
<dbReference type="PANTHER" id="PTHR21367:SF1">
    <property type="entry name" value="ARGINYL-TRNA--PROTEIN TRANSFERASE 1"/>
    <property type="match status" value="1"/>
</dbReference>
<keyword evidence="1 4" id="KW-0963">Cytoplasm</keyword>
<comment type="catalytic activity">
    <reaction evidence="4">
        <text>N-terminal L-glutamyl-[protein] + L-leucyl-tRNA(Leu) = N-terminal L-leucyl-L-glutamyl-[protein] + tRNA(Leu) + H(+)</text>
        <dbReference type="Rhea" id="RHEA:50412"/>
        <dbReference type="Rhea" id="RHEA-COMP:9613"/>
        <dbReference type="Rhea" id="RHEA-COMP:9622"/>
        <dbReference type="Rhea" id="RHEA-COMP:12664"/>
        <dbReference type="Rhea" id="RHEA-COMP:12668"/>
        <dbReference type="ChEBI" id="CHEBI:15378"/>
        <dbReference type="ChEBI" id="CHEBI:64721"/>
        <dbReference type="ChEBI" id="CHEBI:78442"/>
        <dbReference type="ChEBI" id="CHEBI:78494"/>
        <dbReference type="ChEBI" id="CHEBI:133041"/>
        <dbReference type="EC" id="2.3.2.29"/>
    </reaction>
</comment>
<dbReference type="EC" id="2.3.2.29" evidence="4"/>
<evidence type="ECO:0000256" key="2">
    <source>
        <dbReference type="ARBA" id="ARBA00022679"/>
    </source>
</evidence>
<comment type="similarity">
    <text evidence="4">Belongs to the R-transferase family. Bpt subfamily.</text>
</comment>
<dbReference type="InterPro" id="IPR030700">
    <property type="entry name" value="N-end_Aminoacyl_Trfase"/>
</dbReference>
<dbReference type="GO" id="GO:0005737">
    <property type="term" value="C:cytoplasm"/>
    <property type="evidence" value="ECO:0007669"/>
    <property type="project" value="UniProtKB-SubCell"/>
</dbReference>
<name>A0A9D7FIK4_9RHOO</name>
<dbReference type="Pfam" id="PF04376">
    <property type="entry name" value="ATE_N"/>
    <property type="match status" value="1"/>
</dbReference>
<keyword evidence="3 4" id="KW-0012">Acyltransferase</keyword>
<dbReference type="Pfam" id="PF04377">
    <property type="entry name" value="ATE_C"/>
    <property type="match status" value="1"/>
</dbReference>
<dbReference type="InterPro" id="IPR007472">
    <property type="entry name" value="N-end_Aminoacyl_Trfase_C"/>
</dbReference>
<keyword evidence="2 4" id="KW-0808">Transferase</keyword>
<evidence type="ECO:0000313" key="8">
    <source>
        <dbReference type="Proteomes" id="UP000886602"/>
    </source>
</evidence>
<dbReference type="AlphaFoldDB" id="A0A9D7FIK4"/>
<comment type="caution">
    <text evidence="7">The sequence shown here is derived from an EMBL/GenBank/DDBJ whole genome shotgun (WGS) entry which is preliminary data.</text>
</comment>
<evidence type="ECO:0000259" key="5">
    <source>
        <dbReference type="Pfam" id="PF04376"/>
    </source>
</evidence>
<comment type="catalytic activity">
    <reaction evidence="4">
        <text>N-terminal L-aspartyl-[protein] + L-leucyl-tRNA(Leu) = N-terminal L-leucyl-L-aspartyl-[protein] + tRNA(Leu) + H(+)</text>
        <dbReference type="Rhea" id="RHEA:50420"/>
        <dbReference type="Rhea" id="RHEA-COMP:9613"/>
        <dbReference type="Rhea" id="RHEA-COMP:9622"/>
        <dbReference type="Rhea" id="RHEA-COMP:12669"/>
        <dbReference type="Rhea" id="RHEA-COMP:12674"/>
        <dbReference type="ChEBI" id="CHEBI:15378"/>
        <dbReference type="ChEBI" id="CHEBI:64720"/>
        <dbReference type="ChEBI" id="CHEBI:78442"/>
        <dbReference type="ChEBI" id="CHEBI:78494"/>
        <dbReference type="ChEBI" id="CHEBI:133042"/>
        <dbReference type="EC" id="2.3.2.29"/>
    </reaction>
</comment>
<dbReference type="InterPro" id="IPR016181">
    <property type="entry name" value="Acyl_CoA_acyltransferase"/>
</dbReference>
<proteinExistence type="inferred from homology"/>
<dbReference type="SUPFAM" id="SSF55729">
    <property type="entry name" value="Acyl-CoA N-acyltransferases (Nat)"/>
    <property type="match status" value="1"/>
</dbReference>
<dbReference type="NCBIfam" id="NF002341">
    <property type="entry name" value="PRK01305.1-1"/>
    <property type="match status" value="1"/>
</dbReference>
<feature type="domain" description="N-end rule aminoacyl transferase C-terminal" evidence="6">
    <location>
        <begin position="112"/>
        <end position="233"/>
    </location>
</feature>
<dbReference type="InterPro" id="IPR017138">
    <property type="entry name" value="Asp_Glu_LeuTrfase"/>
</dbReference>
<gene>
    <name evidence="4" type="primary">bpt</name>
    <name evidence="7" type="ORF">IPJ48_18590</name>
</gene>
<dbReference type="PANTHER" id="PTHR21367">
    <property type="entry name" value="ARGININE-TRNA-PROTEIN TRANSFERASE 1"/>
    <property type="match status" value="1"/>
</dbReference>
<comment type="function">
    <text evidence="4">Functions in the N-end rule pathway of protein degradation where it conjugates Leu from its aminoacyl-tRNA to the N-termini of proteins containing an N-terminal aspartate or glutamate.</text>
</comment>
<reference evidence="7" key="1">
    <citation type="submission" date="2020-10" db="EMBL/GenBank/DDBJ databases">
        <title>Connecting structure to function with the recovery of over 1000 high-quality activated sludge metagenome-assembled genomes encoding full-length rRNA genes using long-read sequencing.</title>
        <authorList>
            <person name="Singleton C.M."/>
            <person name="Petriglieri F."/>
            <person name="Kristensen J.M."/>
            <person name="Kirkegaard R.H."/>
            <person name="Michaelsen T.Y."/>
            <person name="Andersen M.H."/>
            <person name="Karst S.M."/>
            <person name="Dueholm M.S."/>
            <person name="Nielsen P.H."/>
            <person name="Albertsen M."/>
        </authorList>
    </citation>
    <scope>NUCLEOTIDE SEQUENCE</scope>
    <source>
        <strain evidence="7">EsbW_18-Q3-R4-48_MAXAC.044</strain>
    </source>
</reference>
<dbReference type="GO" id="GO:0071596">
    <property type="term" value="P:ubiquitin-dependent protein catabolic process via the N-end rule pathway"/>
    <property type="evidence" value="ECO:0007669"/>
    <property type="project" value="InterPro"/>
</dbReference>
<evidence type="ECO:0000256" key="4">
    <source>
        <dbReference type="HAMAP-Rule" id="MF_00689"/>
    </source>
</evidence>